<dbReference type="EMBL" id="LCFB01000007">
    <property type="protein sequence ID" value="KKS85460.1"/>
    <property type="molecule type" value="Genomic_DNA"/>
</dbReference>
<gene>
    <name evidence="2" type="ORF">UV59_C0007G0043</name>
</gene>
<reference evidence="2 3" key="1">
    <citation type="journal article" date="2015" name="Nature">
        <title>rRNA introns, odd ribosomes, and small enigmatic genomes across a large radiation of phyla.</title>
        <authorList>
            <person name="Brown C.T."/>
            <person name="Hug L.A."/>
            <person name="Thomas B.C."/>
            <person name="Sharon I."/>
            <person name="Castelle C.J."/>
            <person name="Singh A."/>
            <person name="Wilkins M.J."/>
            <person name="Williams K.H."/>
            <person name="Banfield J.F."/>
        </authorList>
    </citation>
    <scope>NUCLEOTIDE SEQUENCE [LARGE SCALE GENOMIC DNA]</scope>
</reference>
<dbReference type="STRING" id="1618436.UV59_C0007G0043"/>
<keyword evidence="1" id="KW-1133">Transmembrane helix</keyword>
<sequence length="74" mass="8278">MPKKTKKQKLRAEVHRHLDTSSLTFSFKSNSNAPNLKHAPSVQPASLLLNDIRKSVLIGFVFISIEIALAFMSK</sequence>
<evidence type="ECO:0000313" key="2">
    <source>
        <dbReference type="EMBL" id="KKS85460.1"/>
    </source>
</evidence>
<name>A0A0G1CI09_9BACT</name>
<feature type="transmembrane region" description="Helical" evidence="1">
    <location>
        <begin position="56"/>
        <end position="73"/>
    </location>
</feature>
<accession>A0A0G1CI09</accession>
<protein>
    <submittedName>
        <fullName evidence="2">Uncharacterized protein</fullName>
    </submittedName>
</protein>
<dbReference type="Proteomes" id="UP000034543">
    <property type="component" value="Unassembled WGS sequence"/>
</dbReference>
<proteinExistence type="predicted"/>
<dbReference type="AlphaFoldDB" id="A0A0G1CI09"/>
<comment type="caution">
    <text evidence="2">The sequence shown here is derived from an EMBL/GenBank/DDBJ whole genome shotgun (WGS) entry which is preliminary data.</text>
</comment>
<keyword evidence="1" id="KW-0472">Membrane</keyword>
<evidence type="ECO:0000256" key="1">
    <source>
        <dbReference type="SAM" id="Phobius"/>
    </source>
</evidence>
<keyword evidence="1" id="KW-0812">Transmembrane</keyword>
<organism evidence="2 3">
    <name type="scientific">Candidatus Gottesmanbacteria bacterium GW2011_GWA1_43_11</name>
    <dbReference type="NCBI Taxonomy" id="1618436"/>
    <lineage>
        <taxon>Bacteria</taxon>
        <taxon>Candidatus Gottesmaniibacteriota</taxon>
    </lineage>
</organism>
<evidence type="ECO:0000313" key="3">
    <source>
        <dbReference type="Proteomes" id="UP000034543"/>
    </source>
</evidence>